<evidence type="ECO:0000313" key="1">
    <source>
        <dbReference type="EMBL" id="NYE75224.1"/>
    </source>
</evidence>
<accession>A0A7Y9LCV0</accession>
<evidence type="ECO:0000313" key="2">
    <source>
        <dbReference type="Proteomes" id="UP000569914"/>
    </source>
</evidence>
<protein>
    <recommendedName>
        <fullName evidence="3">DUF664 domain-containing protein</fullName>
    </recommendedName>
</protein>
<dbReference type="Proteomes" id="UP000569914">
    <property type="component" value="Unassembled WGS sequence"/>
</dbReference>
<dbReference type="EMBL" id="JACCBU010000001">
    <property type="protein sequence ID" value="NYE75224.1"/>
    <property type="molecule type" value="Genomic_DNA"/>
</dbReference>
<reference evidence="1 2" key="1">
    <citation type="submission" date="2020-07" db="EMBL/GenBank/DDBJ databases">
        <title>Sequencing the genomes of 1000 actinobacteria strains.</title>
        <authorList>
            <person name="Klenk H.-P."/>
        </authorList>
    </citation>
    <scope>NUCLEOTIDE SEQUENCE [LARGE SCALE GENOMIC DNA]</scope>
    <source>
        <strain evidence="1 2">DSM 22083</strain>
    </source>
</reference>
<dbReference type="AlphaFoldDB" id="A0A7Y9LCV0"/>
<name>A0A7Y9LCV0_9ACTN</name>
<organism evidence="1 2">
    <name type="scientific">Microlunatus parietis</name>
    <dbReference type="NCBI Taxonomy" id="682979"/>
    <lineage>
        <taxon>Bacteria</taxon>
        <taxon>Bacillati</taxon>
        <taxon>Actinomycetota</taxon>
        <taxon>Actinomycetes</taxon>
        <taxon>Propionibacteriales</taxon>
        <taxon>Propionibacteriaceae</taxon>
        <taxon>Microlunatus</taxon>
    </lineage>
</organism>
<evidence type="ECO:0008006" key="3">
    <source>
        <dbReference type="Google" id="ProtNLM"/>
    </source>
</evidence>
<dbReference type="RefSeq" id="WP_312879600.1">
    <property type="nucleotide sequence ID" value="NZ_JACCBU010000001.1"/>
</dbReference>
<comment type="caution">
    <text evidence="1">The sequence shown here is derived from an EMBL/GenBank/DDBJ whole genome shotgun (WGS) entry which is preliminary data.</text>
</comment>
<dbReference type="InterPro" id="IPR007061">
    <property type="entry name" value="MST-like"/>
</dbReference>
<dbReference type="Pfam" id="PF04978">
    <property type="entry name" value="MST"/>
    <property type="match status" value="1"/>
</dbReference>
<proteinExistence type="predicted"/>
<keyword evidence="2" id="KW-1185">Reference proteome</keyword>
<gene>
    <name evidence="1" type="ORF">BKA15_006553</name>
</gene>
<sequence length="59" mass="6481">MLADTQRHAGHADILRESIDGAVGMDRDNASLPSQDPAWWRDRWARIEAAAVAASHRSA</sequence>